<protein>
    <recommendedName>
        <fullName evidence="1">UspA domain-containing protein</fullName>
    </recommendedName>
</protein>
<feature type="domain" description="UspA" evidence="1">
    <location>
        <begin position="73"/>
        <end position="115"/>
    </location>
</feature>
<dbReference type="Gene3D" id="3.40.50.12370">
    <property type="match status" value="1"/>
</dbReference>
<sequence>MSVCVAVTDSTEGRAALVAAAEEAVRMDVPLVAVNLTGSDLDASVLGPELSAEVLVPAPSALDEIEQVLQVLQERPEVTRLVVGVRRRSPVGKAVLGSIAQRLILEAPVPVLSVKAAQG</sequence>
<evidence type="ECO:0000259" key="1">
    <source>
        <dbReference type="Pfam" id="PF00582"/>
    </source>
</evidence>
<gene>
    <name evidence="2" type="ORF">AVDCRST_MAG48-818</name>
</gene>
<dbReference type="SUPFAM" id="SSF52402">
    <property type="entry name" value="Adenine nucleotide alpha hydrolases-like"/>
    <property type="match status" value="1"/>
</dbReference>
<dbReference type="Pfam" id="PF00582">
    <property type="entry name" value="Usp"/>
    <property type="match status" value="1"/>
</dbReference>
<dbReference type="AlphaFoldDB" id="A0A6J4K408"/>
<organism evidence="2">
    <name type="scientific">uncultured Friedmanniella sp</name>
    <dbReference type="NCBI Taxonomy" id="335381"/>
    <lineage>
        <taxon>Bacteria</taxon>
        <taxon>Bacillati</taxon>
        <taxon>Actinomycetota</taxon>
        <taxon>Actinomycetes</taxon>
        <taxon>Propionibacteriales</taxon>
        <taxon>Nocardioidaceae</taxon>
        <taxon>Friedmanniella</taxon>
        <taxon>environmental samples</taxon>
    </lineage>
</organism>
<proteinExistence type="predicted"/>
<name>A0A6J4K408_9ACTN</name>
<accession>A0A6J4K408</accession>
<evidence type="ECO:0000313" key="2">
    <source>
        <dbReference type="EMBL" id="CAA9294374.1"/>
    </source>
</evidence>
<reference evidence="2" key="1">
    <citation type="submission" date="2020-02" db="EMBL/GenBank/DDBJ databases">
        <authorList>
            <person name="Meier V. D."/>
        </authorList>
    </citation>
    <scope>NUCLEOTIDE SEQUENCE</scope>
    <source>
        <strain evidence="2">AVDCRST_MAG48</strain>
    </source>
</reference>
<dbReference type="EMBL" id="CADCTS010000122">
    <property type="protein sequence ID" value="CAA9294374.1"/>
    <property type="molecule type" value="Genomic_DNA"/>
</dbReference>
<dbReference type="InterPro" id="IPR006016">
    <property type="entry name" value="UspA"/>
</dbReference>